<dbReference type="CDD" id="cd09993">
    <property type="entry name" value="HDAC_classIV"/>
    <property type="match status" value="1"/>
</dbReference>
<dbReference type="GO" id="GO:0016787">
    <property type="term" value="F:hydrolase activity"/>
    <property type="evidence" value="ECO:0007669"/>
    <property type="project" value="UniProtKB-KW"/>
</dbReference>
<dbReference type="GO" id="GO:0040029">
    <property type="term" value="P:epigenetic regulation of gene expression"/>
    <property type="evidence" value="ECO:0007669"/>
    <property type="project" value="TreeGrafter"/>
</dbReference>
<keyword evidence="5" id="KW-1185">Reference proteome</keyword>
<name>A0A2U2X0Y7_9FLAO</name>
<dbReference type="PRINTS" id="PR01270">
    <property type="entry name" value="HDASUPER"/>
</dbReference>
<protein>
    <submittedName>
        <fullName evidence="4">Histone deacetylase</fullName>
    </submittedName>
</protein>
<evidence type="ECO:0000259" key="3">
    <source>
        <dbReference type="Pfam" id="PF00850"/>
    </source>
</evidence>
<dbReference type="InterPro" id="IPR044150">
    <property type="entry name" value="HDAC_classIV"/>
</dbReference>
<sequence length="300" mass="34160">MLKIAFNDYYIHSLPEGHRFPMVKYELLPKQLLLEGTVEEDAFFSPGIISKEQVLAIHHADYFQNLTELKLDRRAQRKTGFVHNEDLILREQIIMEGTRQCAEYALEHGVSMNIAGGTHHSFTDHGEGFCLLNDQAIAAQWLLDQNKASKILIIDLDVHQGNGTAEVFRNNANVFTFSMHGENNYPLKKETSDLDVPLPDGIKDNEYIYLLEQSLDRILKFFAPDFLFFQSGIDIIETDKLGRLGVSIEGCKQRDKIVLNLAKELNLPIVVSMGGGYSEEIKYIIEAHANTFRTAQHIFF</sequence>
<organism evidence="4 5">
    <name type="scientific">Brumimicrobium oceani</name>
    <dbReference type="NCBI Taxonomy" id="2100725"/>
    <lineage>
        <taxon>Bacteria</taxon>
        <taxon>Pseudomonadati</taxon>
        <taxon>Bacteroidota</taxon>
        <taxon>Flavobacteriia</taxon>
        <taxon>Flavobacteriales</taxon>
        <taxon>Crocinitomicaceae</taxon>
        <taxon>Brumimicrobium</taxon>
    </lineage>
</organism>
<dbReference type="SUPFAM" id="SSF52768">
    <property type="entry name" value="Arginase/deacetylase"/>
    <property type="match status" value="1"/>
</dbReference>
<dbReference type="EMBL" id="QFRJ01000017">
    <property type="protein sequence ID" value="PWH81442.1"/>
    <property type="molecule type" value="Genomic_DNA"/>
</dbReference>
<dbReference type="OrthoDB" id="9808367at2"/>
<dbReference type="InterPro" id="IPR037138">
    <property type="entry name" value="His_deacetylse_dom_sf"/>
</dbReference>
<dbReference type="InterPro" id="IPR000286">
    <property type="entry name" value="HDACs"/>
</dbReference>
<reference evidence="4 5" key="1">
    <citation type="submission" date="2018-05" db="EMBL/GenBank/DDBJ databases">
        <title>Brumimicrobium oceani sp. nov., isolated from coastal sediment.</title>
        <authorList>
            <person name="Kou Y."/>
        </authorList>
    </citation>
    <scope>NUCLEOTIDE SEQUENCE [LARGE SCALE GENOMIC DNA]</scope>
    <source>
        <strain evidence="4 5">C305</strain>
    </source>
</reference>
<proteinExistence type="inferred from homology"/>
<comment type="similarity">
    <text evidence="1">Belongs to the histone deacetylase family.</text>
</comment>
<reference evidence="4 5" key="2">
    <citation type="submission" date="2018-05" db="EMBL/GenBank/DDBJ databases">
        <authorList>
            <person name="Lanie J.A."/>
            <person name="Ng W.-L."/>
            <person name="Kazmierczak K.M."/>
            <person name="Andrzejewski T.M."/>
            <person name="Davidsen T.M."/>
            <person name="Wayne K.J."/>
            <person name="Tettelin H."/>
            <person name="Glass J.I."/>
            <person name="Rusch D."/>
            <person name="Podicherti R."/>
            <person name="Tsui H.-C.T."/>
            <person name="Winkler M.E."/>
        </authorList>
    </citation>
    <scope>NUCLEOTIDE SEQUENCE [LARGE SCALE GENOMIC DNA]</scope>
    <source>
        <strain evidence="4 5">C305</strain>
    </source>
</reference>
<dbReference type="InterPro" id="IPR023696">
    <property type="entry name" value="Ureohydrolase_dom_sf"/>
</dbReference>
<dbReference type="RefSeq" id="WP_109360642.1">
    <property type="nucleotide sequence ID" value="NZ_QFRJ01000017.1"/>
</dbReference>
<dbReference type="PANTHER" id="PTHR10625">
    <property type="entry name" value="HISTONE DEACETYLASE HDAC1-RELATED"/>
    <property type="match status" value="1"/>
</dbReference>
<keyword evidence="2" id="KW-0378">Hydrolase</keyword>
<evidence type="ECO:0000313" key="4">
    <source>
        <dbReference type="EMBL" id="PWH81442.1"/>
    </source>
</evidence>
<dbReference type="Pfam" id="PF00850">
    <property type="entry name" value="Hist_deacetyl"/>
    <property type="match status" value="1"/>
</dbReference>
<dbReference type="AlphaFoldDB" id="A0A2U2X0Y7"/>
<dbReference type="Proteomes" id="UP000245370">
    <property type="component" value="Unassembled WGS sequence"/>
</dbReference>
<dbReference type="Gene3D" id="3.40.800.20">
    <property type="entry name" value="Histone deacetylase domain"/>
    <property type="match status" value="1"/>
</dbReference>
<evidence type="ECO:0000256" key="1">
    <source>
        <dbReference type="ARBA" id="ARBA00005947"/>
    </source>
</evidence>
<evidence type="ECO:0000313" key="5">
    <source>
        <dbReference type="Proteomes" id="UP000245370"/>
    </source>
</evidence>
<feature type="domain" description="Histone deacetylase" evidence="3">
    <location>
        <begin position="20"/>
        <end position="286"/>
    </location>
</feature>
<accession>A0A2U2X0Y7</accession>
<dbReference type="GO" id="GO:0004407">
    <property type="term" value="F:histone deacetylase activity"/>
    <property type="evidence" value="ECO:0007669"/>
    <property type="project" value="InterPro"/>
</dbReference>
<dbReference type="PANTHER" id="PTHR10625:SF19">
    <property type="entry name" value="HISTONE DEACETYLASE 12"/>
    <property type="match status" value="1"/>
</dbReference>
<evidence type="ECO:0000256" key="2">
    <source>
        <dbReference type="ARBA" id="ARBA00022801"/>
    </source>
</evidence>
<gene>
    <name evidence="4" type="ORF">DIT68_15015</name>
</gene>
<dbReference type="InterPro" id="IPR023801">
    <property type="entry name" value="His_deacetylse_dom"/>
</dbReference>
<comment type="caution">
    <text evidence="4">The sequence shown here is derived from an EMBL/GenBank/DDBJ whole genome shotgun (WGS) entry which is preliminary data.</text>
</comment>